<protein>
    <submittedName>
        <fullName evidence="3">Discoidin domain-containing protein</fullName>
    </submittedName>
</protein>
<accession>A0ABU7PMH3</accession>
<comment type="caution">
    <text evidence="3">The sequence shown here is derived from an EMBL/GenBank/DDBJ whole genome shotgun (WGS) entry which is preliminary data.</text>
</comment>
<dbReference type="Gene3D" id="2.60.120.260">
    <property type="entry name" value="Galactose-binding domain-like"/>
    <property type="match status" value="1"/>
</dbReference>
<dbReference type="PROSITE" id="PS50022">
    <property type="entry name" value="FA58C_3"/>
    <property type="match status" value="1"/>
</dbReference>
<reference evidence="3 4" key="1">
    <citation type="submission" date="2023-12" db="EMBL/GenBank/DDBJ databases">
        <title>Streptomyces sp. V4-01.</title>
        <authorList>
            <person name="Somphong A."/>
            <person name="Phongsopitanun W."/>
        </authorList>
    </citation>
    <scope>NUCLEOTIDE SEQUENCE [LARGE SCALE GENOMIC DNA]</scope>
    <source>
        <strain evidence="3 4">V4-01</strain>
    </source>
</reference>
<evidence type="ECO:0000313" key="3">
    <source>
        <dbReference type="EMBL" id="MEE4546247.1"/>
    </source>
</evidence>
<evidence type="ECO:0000259" key="2">
    <source>
        <dbReference type="PROSITE" id="PS50022"/>
    </source>
</evidence>
<keyword evidence="1" id="KW-0732">Signal</keyword>
<dbReference type="Pfam" id="PF22633">
    <property type="entry name" value="F5_F8_type_C_2"/>
    <property type="match status" value="1"/>
</dbReference>
<evidence type="ECO:0000313" key="4">
    <source>
        <dbReference type="Proteomes" id="UP001344658"/>
    </source>
</evidence>
<feature type="chain" id="PRO_5045492505" evidence="1">
    <location>
        <begin position="28"/>
        <end position="431"/>
    </location>
</feature>
<dbReference type="InterPro" id="IPR006626">
    <property type="entry name" value="PbH1"/>
</dbReference>
<dbReference type="EMBL" id="JAZEWV010000042">
    <property type="protein sequence ID" value="MEE4546247.1"/>
    <property type="molecule type" value="Genomic_DNA"/>
</dbReference>
<dbReference type="SMART" id="SM00710">
    <property type="entry name" value="PbH1"/>
    <property type="match status" value="6"/>
</dbReference>
<gene>
    <name evidence="3" type="ORF">V2S66_30315</name>
</gene>
<sequence length="431" mass="44673">MKRILVAALCASAALTSLVMLGPPASAATLPIVAATDSSDDGNTASNAIDGNLSSRWSGAGDGVWIRFDLGSVATVNSVALAWYDGDSRKSTFDVQLSQDGSAWTTVLSRATSSGTTLNLETYAFTGGQARYVRIVGHGNTSSDSSKWTSVTEAAVSGTGGGTTPPPTQTLGVGGVATPPGAILIASQTSEYTITSGGTTTSPKVYDCQGRTIRGGVLIKTSNVVLQNCRVDAEQNYGIYADNADNVTVQNNDIKGIKGPGDLNAITFFGNKTKIFYNTAVNFVTGDPGDSHTDFVQTWVSSSHPTASDNVQIRGNQAIGPANPGRDNGIGSIHQFLIAEDYGQGGNSGGNSDGMKNWIVADNEVGDSWNQAIKLDGPDNVSLTRNRFEGSSDHVMDVTSASTGVKFYNDNTVGPNYRSIGMSVTPGTGPA</sequence>
<dbReference type="InterPro" id="IPR000421">
    <property type="entry name" value="FA58C"/>
</dbReference>
<proteinExistence type="predicted"/>
<dbReference type="SUPFAM" id="SSF51126">
    <property type="entry name" value="Pectin lyase-like"/>
    <property type="match status" value="1"/>
</dbReference>
<organism evidence="3 4">
    <name type="scientific">Actinacidiphila polyblastidii</name>
    <dbReference type="NCBI Taxonomy" id="3110430"/>
    <lineage>
        <taxon>Bacteria</taxon>
        <taxon>Bacillati</taxon>
        <taxon>Actinomycetota</taxon>
        <taxon>Actinomycetes</taxon>
        <taxon>Kitasatosporales</taxon>
        <taxon>Streptomycetaceae</taxon>
        <taxon>Actinacidiphila</taxon>
    </lineage>
</organism>
<evidence type="ECO:0000256" key="1">
    <source>
        <dbReference type="SAM" id="SignalP"/>
    </source>
</evidence>
<feature type="signal peptide" evidence="1">
    <location>
        <begin position="1"/>
        <end position="27"/>
    </location>
</feature>
<dbReference type="Proteomes" id="UP001344658">
    <property type="component" value="Unassembled WGS sequence"/>
</dbReference>
<feature type="domain" description="F5/8 type C" evidence="2">
    <location>
        <begin position="16"/>
        <end position="159"/>
    </location>
</feature>
<dbReference type="SUPFAM" id="SSF49785">
    <property type="entry name" value="Galactose-binding domain-like"/>
    <property type="match status" value="1"/>
</dbReference>
<dbReference type="InterPro" id="IPR011050">
    <property type="entry name" value="Pectin_lyase_fold/virulence"/>
</dbReference>
<dbReference type="RefSeq" id="WP_330799950.1">
    <property type="nucleotide sequence ID" value="NZ_JAZEWV010000042.1"/>
</dbReference>
<keyword evidence="4" id="KW-1185">Reference proteome</keyword>
<name>A0ABU7PMH3_9ACTN</name>
<dbReference type="InterPro" id="IPR008979">
    <property type="entry name" value="Galactose-bd-like_sf"/>
</dbReference>